<dbReference type="EMBL" id="CP045906">
    <property type="protein sequence ID" value="QQP34942.1"/>
    <property type="molecule type" value="Genomic_DNA"/>
</dbReference>
<name>A0A7T8GNQ4_CALRO</name>
<keyword evidence="3" id="KW-1185">Reference proteome</keyword>
<proteinExistence type="predicted"/>
<evidence type="ECO:0000256" key="1">
    <source>
        <dbReference type="SAM" id="MobiDB-lite"/>
    </source>
</evidence>
<feature type="region of interest" description="Disordered" evidence="1">
    <location>
        <begin position="52"/>
        <end position="99"/>
    </location>
</feature>
<feature type="compositionally biased region" description="Low complexity" evidence="1">
    <location>
        <begin position="89"/>
        <end position="99"/>
    </location>
</feature>
<evidence type="ECO:0000313" key="2">
    <source>
        <dbReference type="EMBL" id="QQP34942.1"/>
    </source>
</evidence>
<evidence type="ECO:0000313" key="3">
    <source>
        <dbReference type="Proteomes" id="UP000595437"/>
    </source>
</evidence>
<organism evidence="2 3">
    <name type="scientific">Caligus rogercresseyi</name>
    <name type="common">Sea louse</name>
    <dbReference type="NCBI Taxonomy" id="217165"/>
    <lineage>
        <taxon>Eukaryota</taxon>
        <taxon>Metazoa</taxon>
        <taxon>Ecdysozoa</taxon>
        <taxon>Arthropoda</taxon>
        <taxon>Crustacea</taxon>
        <taxon>Multicrustacea</taxon>
        <taxon>Hexanauplia</taxon>
        <taxon>Copepoda</taxon>
        <taxon>Siphonostomatoida</taxon>
        <taxon>Caligidae</taxon>
        <taxon>Caligus</taxon>
    </lineage>
</organism>
<reference evidence="3" key="1">
    <citation type="submission" date="2021-01" db="EMBL/GenBank/DDBJ databases">
        <title>Caligus Genome Assembly.</title>
        <authorList>
            <person name="Gallardo-Escarate C."/>
        </authorList>
    </citation>
    <scope>NUCLEOTIDE SEQUENCE [LARGE SCALE GENOMIC DNA]</scope>
</reference>
<dbReference type="AlphaFoldDB" id="A0A7T8GNQ4"/>
<dbReference type="Proteomes" id="UP000595437">
    <property type="component" value="Chromosome 17"/>
</dbReference>
<sequence length="99" mass="11208">MYRAQNVLSDFKMTLRGQIVADPINTIGDFLDRMDRVLNKVGETDRAKLRLETLKQRPTRPPPTTFKNTSNLWARAIKAQSTDRRDNSSRPSSASSSKA</sequence>
<accession>A0A7T8GNQ4</accession>
<protein>
    <submittedName>
        <fullName evidence="2">Uncharacterized protein</fullName>
    </submittedName>
</protein>
<gene>
    <name evidence="2" type="ORF">FKW44_023005</name>
</gene>